<accession>A0AAW2FKG5</accession>
<name>A0AAW2FKG5_9HYME</name>
<evidence type="ECO:0000313" key="2">
    <source>
        <dbReference type="EMBL" id="KAL0115271.1"/>
    </source>
</evidence>
<evidence type="ECO:0000313" key="3">
    <source>
        <dbReference type="Proteomes" id="UP001430953"/>
    </source>
</evidence>
<feature type="compositionally biased region" description="Low complexity" evidence="1">
    <location>
        <begin position="40"/>
        <end position="50"/>
    </location>
</feature>
<dbReference type="AlphaFoldDB" id="A0AAW2FKG5"/>
<dbReference type="EMBL" id="JADYXP020000010">
    <property type="protein sequence ID" value="KAL0115271.1"/>
    <property type="molecule type" value="Genomic_DNA"/>
</dbReference>
<proteinExistence type="predicted"/>
<protein>
    <submittedName>
        <fullName evidence="2">Uncharacterized protein</fullName>
    </submittedName>
</protein>
<keyword evidence="3" id="KW-1185">Reference proteome</keyword>
<comment type="caution">
    <text evidence="2">The sequence shown here is derived from an EMBL/GenBank/DDBJ whole genome shotgun (WGS) entry which is preliminary data.</text>
</comment>
<dbReference type="Proteomes" id="UP001430953">
    <property type="component" value="Unassembled WGS sequence"/>
</dbReference>
<gene>
    <name evidence="2" type="ORF">PUN28_010677</name>
</gene>
<feature type="region of interest" description="Disordered" evidence="1">
    <location>
        <begin position="126"/>
        <end position="151"/>
    </location>
</feature>
<organism evidence="2 3">
    <name type="scientific">Cardiocondyla obscurior</name>
    <dbReference type="NCBI Taxonomy" id="286306"/>
    <lineage>
        <taxon>Eukaryota</taxon>
        <taxon>Metazoa</taxon>
        <taxon>Ecdysozoa</taxon>
        <taxon>Arthropoda</taxon>
        <taxon>Hexapoda</taxon>
        <taxon>Insecta</taxon>
        <taxon>Pterygota</taxon>
        <taxon>Neoptera</taxon>
        <taxon>Endopterygota</taxon>
        <taxon>Hymenoptera</taxon>
        <taxon>Apocrita</taxon>
        <taxon>Aculeata</taxon>
        <taxon>Formicoidea</taxon>
        <taxon>Formicidae</taxon>
        <taxon>Myrmicinae</taxon>
        <taxon>Cardiocondyla</taxon>
    </lineage>
</organism>
<reference evidence="2 3" key="1">
    <citation type="submission" date="2023-03" db="EMBL/GenBank/DDBJ databases">
        <title>High recombination rates correlate with genetic variation in Cardiocondyla obscurior ants.</title>
        <authorList>
            <person name="Errbii M."/>
        </authorList>
    </citation>
    <scope>NUCLEOTIDE SEQUENCE [LARGE SCALE GENOMIC DNA]</scope>
    <source>
        <strain evidence="2">Alpha-2009</strain>
        <tissue evidence="2">Whole body</tissue>
    </source>
</reference>
<feature type="region of interest" description="Disordered" evidence="1">
    <location>
        <begin position="22"/>
        <end position="93"/>
    </location>
</feature>
<sequence length="151" mass="16226">MIQFMEPPLRCSRSLAHATTFRAPRRAAESGNSADDELSTPARRGAARPTTGRHARPRTCTGERALAATAVGPASLGSSPGPGWPATQRDREEYKTLTVPQCTLGKNKRAAAYAHTRALALITPRRLIPPPDVSPGNCLPVESHRRSALVR</sequence>
<evidence type="ECO:0000256" key="1">
    <source>
        <dbReference type="SAM" id="MobiDB-lite"/>
    </source>
</evidence>
<feature type="compositionally biased region" description="Low complexity" evidence="1">
    <location>
        <begin position="70"/>
        <end position="86"/>
    </location>
</feature>